<evidence type="ECO:0000256" key="2">
    <source>
        <dbReference type="ARBA" id="ARBA00006462"/>
    </source>
</evidence>
<dbReference type="GO" id="GO:0016020">
    <property type="term" value="C:membrane"/>
    <property type="evidence" value="ECO:0007669"/>
    <property type="project" value="UniProtKB-SubCell"/>
</dbReference>
<dbReference type="EMBL" id="MU004552">
    <property type="protein sequence ID" value="KAF2648190.1"/>
    <property type="molecule type" value="Genomic_DNA"/>
</dbReference>
<evidence type="ECO:0000256" key="4">
    <source>
        <dbReference type="ARBA" id="ARBA00022968"/>
    </source>
</evidence>
<dbReference type="InterPro" id="IPR026050">
    <property type="entry name" value="C1GALT1/C1GALT1_chp1"/>
</dbReference>
<feature type="region of interest" description="Disordered" evidence="7">
    <location>
        <begin position="524"/>
        <end position="567"/>
    </location>
</feature>
<comment type="similarity">
    <text evidence="2">Belongs to the glycosyltransferase 31 family. Beta3-Gal-T subfamily.</text>
</comment>
<keyword evidence="8" id="KW-0808">Transferase</keyword>
<sequence>MPHLNRSRVIVVALVLSLLSFIWTFGLPRQLPQPELVIEHHSEPSKLKDPAKNLGNLLPEEQEADQPAPSLASIPTSTSTSARPPSVHVAAAQTTPANPPAETGTVSATAEDEVIATPVAPIKNDTDSPTPLPTSTSRPQRCKEVHGAKDITVIVKTSKADIASELPAQLETLLSCVSDFLIFSDHGGVFNGITVHDVLEGVSDASRAAHSEFEDYESLKSQDQTSLQPGSVNKELDKWKILPMIYRAFEMRPRSRFYIFIETPTFLSWTNLLQWTDRLDERIQYYSGAQGETNNVRFAQKESGILLSNSAMEKYKKAYNERYAKVWEEKVAKEVSGDMVLATAMADAKVEFYRSWPLMQGESLATLEWSSKVWCAPAISWGKMHNEEAKEERGLVWEFERNWTRSNSWTAPYMFKDVYESLVEPAMSIQKYDWDNLSDNVAIIRPSDDDSEAQENSEWLSHAEDVRNAVRSMDDCRHVCKLREECLQWKWSKKGRGECHLGDKVRFGRKVEKSDDSWNSGWMMDRIKQRREKEMKEGKKKKAKSKDKNNEEVPWECTDPRWKFNQS</sequence>
<name>A0A6A6SKP5_9PLEO</name>
<feature type="compositionally biased region" description="Basic and acidic residues" evidence="7">
    <location>
        <begin position="558"/>
        <end position="567"/>
    </location>
</feature>
<comment type="subcellular location">
    <subcellularLocation>
        <location evidence="1">Membrane</location>
        <topology evidence="1">Single-pass type II membrane protein</topology>
    </subcellularLocation>
</comment>
<evidence type="ECO:0000256" key="7">
    <source>
        <dbReference type="SAM" id="MobiDB-lite"/>
    </source>
</evidence>
<dbReference type="PANTHER" id="PTHR23033">
    <property type="entry name" value="BETA1,3-GALACTOSYLTRANSFERASE"/>
    <property type="match status" value="1"/>
</dbReference>
<feature type="compositionally biased region" description="Basic and acidic residues" evidence="7">
    <location>
        <begin position="525"/>
        <end position="537"/>
    </location>
</feature>
<keyword evidence="3" id="KW-0812">Transmembrane</keyword>
<feature type="region of interest" description="Disordered" evidence="7">
    <location>
        <begin position="62"/>
        <end position="140"/>
    </location>
</feature>
<accession>A0A6A6SKP5</accession>
<organism evidence="8 9">
    <name type="scientific">Lophiostoma macrostomum CBS 122681</name>
    <dbReference type="NCBI Taxonomy" id="1314788"/>
    <lineage>
        <taxon>Eukaryota</taxon>
        <taxon>Fungi</taxon>
        <taxon>Dikarya</taxon>
        <taxon>Ascomycota</taxon>
        <taxon>Pezizomycotina</taxon>
        <taxon>Dothideomycetes</taxon>
        <taxon>Pleosporomycetidae</taxon>
        <taxon>Pleosporales</taxon>
        <taxon>Lophiostomataceae</taxon>
        <taxon>Lophiostoma</taxon>
    </lineage>
</organism>
<dbReference type="OrthoDB" id="414175at2759"/>
<gene>
    <name evidence="8" type="ORF">K491DRAFT_613268</name>
</gene>
<keyword evidence="5" id="KW-1133">Transmembrane helix</keyword>
<dbReference type="Proteomes" id="UP000799324">
    <property type="component" value="Unassembled WGS sequence"/>
</dbReference>
<protein>
    <submittedName>
        <fullName evidence="8">Glycosyltransferase family 31 protein</fullName>
    </submittedName>
</protein>
<evidence type="ECO:0000256" key="3">
    <source>
        <dbReference type="ARBA" id="ARBA00022692"/>
    </source>
</evidence>
<proteinExistence type="inferred from homology"/>
<keyword evidence="9" id="KW-1185">Reference proteome</keyword>
<dbReference type="AlphaFoldDB" id="A0A6A6SKP5"/>
<feature type="compositionally biased region" description="Low complexity" evidence="7">
    <location>
        <begin position="67"/>
        <end position="103"/>
    </location>
</feature>
<keyword evidence="6" id="KW-0472">Membrane</keyword>
<dbReference type="Gene3D" id="3.90.550.50">
    <property type="match status" value="1"/>
</dbReference>
<dbReference type="PANTHER" id="PTHR23033:SF40">
    <property type="entry name" value="APPLE DOMAIN-CONTAINING PROTEIN"/>
    <property type="match status" value="1"/>
</dbReference>
<evidence type="ECO:0000256" key="1">
    <source>
        <dbReference type="ARBA" id="ARBA00004606"/>
    </source>
</evidence>
<evidence type="ECO:0000256" key="6">
    <source>
        <dbReference type="ARBA" id="ARBA00023136"/>
    </source>
</evidence>
<evidence type="ECO:0000313" key="8">
    <source>
        <dbReference type="EMBL" id="KAF2648190.1"/>
    </source>
</evidence>
<evidence type="ECO:0000256" key="5">
    <source>
        <dbReference type="ARBA" id="ARBA00022989"/>
    </source>
</evidence>
<evidence type="ECO:0000313" key="9">
    <source>
        <dbReference type="Proteomes" id="UP000799324"/>
    </source>
</evidence>
<dbReference type="GO" id="GO:0016740">
    <property type="term" value="F:transferase activity"/>
    <property type="evidence" value="ECO:0007669"/>
    <property type="project" value="UniProtKB-KW"/>
</dbReference>
<keyword evidence="4" id="KW-0735">Signal-anchor</keyword>
<reference evidence="8" key="1">
    <citation type="journal article" date="2020" name="Stud. Mycol.">
        <title>101 Dothideomycetes genomes: a test case for predicting lifestyles and emergence of pathogens.</title>
        <authorList>
            <person name="Haridas S."/>
            <person name="Albert R."/>
            <person name="Binder M."/>
            <person name="Bloem J."/>
            <person name="Labutti K."/>
            <person name="Salamov A."/>
            <person name="Andreopoulos B."/>
            <person name="Baker S."/>
            <person name="Barry K."/>
            <person name="Bills G."/>
            <person name="Bluhm B."/>
            <person name="Cannon C."/>
            <person name="Castanera R."/>
            <person name="Culley D."/>
            <person name="Daum C."/>
            <person name="Ezra D."/>
            <person name="Gonzalez J."/>
            <person name="Henrissat B."/>
            <person name="Kuo A."/>
            <person name="Liang C."/>
            <person name="Lipzen A."/>
            <person name="Lutzoni F."/>
            <person name="Magnuson J."/>
            <person name="Mondo S."/>
            <person name="Nolan M."/>
            <person name="Ohm R."/>
            <person name="Pangilinan J."/>
            <person name="Park H.-J."/>
            <person name="Ramirez L."/>
            <person name="Alfaro M."/>
            <person name="Sun H."/>
            <person name="Tritt A."/>
            <person name="Yoshinaga Y."/>
            <person name="Zwiers L.-H."/>
            <person name="Turgeon B."/>
            <person name="Goodwin S."/>
            <person name="Spatafora J."/>
            <person name="Crous P."/>
            <person name="Grigoriev I."/>
        </authorList>
    </citation>
    <scope>NUCLEOTIDE SEQUENCE</scope>
    <source>
        <strain evidence="8">CBS 122681</strain>
    </source>
</reference>